<feature type="transmembrane region" description="Helical" evidence="1">
    <location>
        <begin position="265"/>
        <end position="283"/>
    </location>
</feature>
<organism evidence="2 3">
    <name type="scientific">Flavobacterium cerinum</name>
    <dbReference type="NCBI Taxonomy" id="2502784"/>
    <lineage>
        <taxon>Bacteria</taxon>
        <taxon>Pseudomonadati</taxon>
        <taxon>Bacteroidota</taxon>
        <taxon>Flavobacteriia</taxon>
        <taxon>Flavobacteriales</taxon>
        <taxon>Flavobacteriaceae</taxon>
        <taxon>Flavobacterium</taxon>
    </lineage>
</organism>
<name>A0ABY5IW32_9FLAO</name>
<feature type="transmembrane region" description="Helical" evidence="1">
    <location>
        <begin position="449"/>
        <end position="470"/>
    </location>
</feature>
<dbReference type="RefSeq" id="WP_256552655.1">
    <property type="nucleotide sequence ID" value="NZ_CP101751.1"/>
</dbReference>
<evidence type="ECO:0000256" key="1">
    <source>
        <dbReference type="SAM" id="Phobius"/>
    </source>
</evidence>
<feature type="transmembrane region" description="Helical" evidence="1">
    <location>
        <begin position="106"/>
        <end position="129"/>
    </location>
</feature>
<dbReference type="Proteomes" id="UP001059844">
    <property type="component" value="Chromosome"/>
</dbReference>
<feature type="transmembrane region" description="Helical" evidence="1">
    <location>
        <begin position="37"/>
        <end position="55"/>
    </location>
</feature>
<feature type="transmembrane region" description="Helical" evidence="1">
    <location>
        <begin position="424"/>
        <end position="443"/>
    </location>
</feature>
<evidence type="ECO:0000313" key="3">
    <source>
        <dbReference type="Proteomes" id="UP001059844"/>
    </source>
</evidence>
<feature type="transmembrane region" description="Helical" evidence="1">
    <location>
        <begin position="67"/>
        <end position="86"/>
    </location>
</feature>
<evidence type="ECO:0000313" key="2">
    <source>
        <dbReference type="EMBL" id="UUC47020.1"/>
    </source>
</evidence>
<reference evidence="2" key="1">
    <citation type="submission" date="2022-07" db="EMBL/GenBank/DDBJ databases">
        <title>Isolation, identification, and degradation of a PFOSA degrading strain from sewage treatment plant.</title>
        <authorList>
            <person name="Zhang L."/>
            <person name="Huo Y."/>
        </authorList>
    </citation>
    <scope>NUCLEOTIDE SEQUENCE</scope>
    <source>
        <strain evidence="2">C1</strain>
    </source>
</reference>
<keyword evidence="1" id="KW-0812">Transmembrane</keyword>
<gene>
    <name evidence="2" type="ORF">NOX80_07405</name>
</gene>
<feature type="transmembrane region" description="Helical" evidence="1">
    <location>
        <begin position="189"/>
        <end position="208"/>
    </location>
</feature>
<feature type="transmembrane region" description="Helical" evidence="1">
    <location>
        <begin position="12"/>
        <end position="31"/>
    </location>
</feature>
<sequence length="483" mass="56458">MDFKLSNKAYILIKSFIWVFYLFFLVYFFNGEHYNEIVISVLLCALVIQMTLISFVDNWYRNKRPTLLDWFRLTTFFVLIINFFGIIKNINRQENFNGYILKPEFILLGIITILTGLFALKISEFLYVLQHRKSGGKKNPEVKIIYDLRSPNLFFLFTIALAFIQIYLVLSGQVGYGTFQENTTSDLSFLFQIVFILTNLFLTVLAIFKYQYATKNKYLGIVFWFFFFIQVLYGFLTGMKEAIIVPVVIVLIPYLLAGRKLPKKLIYIGFIALLLVYPLNNNYRDILNGYPNLKKNEAFGLALAKTMELSFSENVNQGSENFSDRLSLFPYLIYAVEKEGEWKQYKHMDRYVYLPVAWILPRFVIPDKPKSENGAILNEMIFGYSTNSLTVTTYGWAFLEGGLVYVFFAFLLFGFFISYFQYNLGVTNFFGLLLYIGILVSLLKVESDIYFIITAVLHQILICFLFYKFMIKKQVLTKTRQVS</sequence>
<evidence type="ECO:0008006" key="4">
    <source>
        <dbReference type="Google" id="ProtNLM"/>
    </source>
</evidence>
<proteinExistence type="predicted"/>
<keyword evidence="1" id="KW-0472">Membrane</keyword>
<feature type="transmembrane region" description="Helical" evidence="1">
    <location>
        <begin position="150"/>
        <end position="169"/>
    </location>
</feature>
<accession>A0ABY5IW32</accession>
<dbReference type="EMBL" id="CP101751">
    <property type="protein sequence ID" value="UUC47020.1"/>
    <property type="molecule type" value="Genomic_DNA"/>
</dbReference>
<feature type="transmembrane region" description="Helical" evidence="1">
    <location>
        <begin position="242"/>
        <end position="258"/>
    </location>
</feature>
<feature type="transmembrane region" description="Helical" evidence="1">
    <location>
        <begin position="394"/>
        <end position="417"/>
    </location>
</feature>
<protein>
    <recommendedName>
        <fullName evidence="4">Oligosaccharide repeat unit polymerase</fullName>
    </recommendedName>
</protein>
<keyword evidence="3" id="KW-1185">Reference proteome</keyword>
<feature type="transmembrane region" description="Helical" evidence="1">
    <location>
        <begin position="218"/>
        <end position="236"/>
    </location>
</feature>
<keyword evidence="1" id="KW-1133">Transmembrane helix</keyword>